<proteinExistence type="predicted"/>
<gene>
    <name evidence="2" type="ORF">MVEN_01813500</name>
</gene>
<evidence type="ECO:0000313" key="3">
    <source>
        <dbReference type="Proteomes" id="UP000620124"/>
    </source>
</evidence>
<organism evidence="2 3">
    <name type="scientific">Mycena venus</name>
    <dbReference type="NCBI Taxonomy" id="2733690"/>
    <lineage>
        <taxon>Eukaryota</taxon>
        <taxon>Fungi</taxon>
        <taxon>Dikarya</taxon>
        <taxon>Basidiomycota</taxon>
        <taxon>Agaricomycotina</taxon>
        <taxon>Agaricomycetes</taxon>
        <taxon>Agaricomycetidae</taxon>
        <taxon>Agaricales</taxon>
        <taxon>Marasmiineae</taxon>
        <taxon>Mycenaceae</taxon>
        <taxon>Mycena</taxon>
    </lineage>
</organism>
<dbReference type="EMBL" id="JACAZI010000017">
    <property type="protein sequence ID" value="KAF7342254.1"/>
    <property type="molecule type" value="Genomic_DNA"/>
</dbReference>
<name>A0A8H6XKD3_9AGAR</name>
<protein>
    <submittedName>
        <fullName evidence="2">Uncharacterized protein</fullName>
    </submittedName>
</protein>
<dbReference type="PROSITE" id="PS00941">
    <property type="entry name" value="CARBOXYLESTERASE_B_2"/>
    <property type="match status" value="1"/>
</dbReference>
<dbReference type="InterPro" id="IPR019819">
    <property type="entry name" value="Carboxylesterase_B_CS"/>
</dbReference>
<reference evidence="2" key="1">
    <citation type="submission" date="2020-05" db="EMBL/GenBank/DDBJ databases">
        <title>Mycena genomes resolve the evolution of fungal bioluminescence.</title>
        <authorList>
            <person name="Tsai I.J."/>
        </authorList>
    </citation>
    <scope>NUCLEOTIDE SEQUENCE</scope>
    <source>
        <strain evidence="2">CCC161011</strain>
    </source>
</reference>
<evidence type="ECO:0000313" key="2">
    <source>
        <dbReference type="EMBL" id="KAF7342254.1"/>
    </source>
</evidence>
<sequence length="134" mass="14640">MSEDCLTINVLRPSGISHQTKLVVARAARDGGRLDLVVVLMADGERISRRMVAVRSPTSTLYDGLSQIAARISTGADLAVLTPQIREDVSSLLRERKERGDHRPIYPTRNDAGILPRTGGHNDHTNTRTSNDAV</sequence>
<accession>A0A8H6XKD3</accession>
<feature type="region of interest" description="Disordered" evidence="1">
    <location>
        <begin position="95"/>
        <end position="134"/>
    </location>
</feature>
<dbReference type="OrthoDB" id="10622379at2759"/>
<dbReference type="AlphaFoldDB" id="A0A8H6XKD3"/>
<comment type="caution">
    <text evidence="2">The sequence shown here is derived from an EMBL/GenBank/DDBJ whole genome shotgun (WGS) entry which is preliminary data.</text>
</comment>
<evidence type="ECO:0000256" key="1">
    <source>
        <dbReference type="SAM" id="MobiDB-lite"/>
    </source>
</evidence>
<dbReference type="Proteomes" id="UP000620124">
    <property type="component" value="Unassembled WGS sequence"/>
</dbReference>
<feature type="compositionally biased region" description="Basic and acidic residues" evidence="1">
    <location>
        <begin position="95"/>
        <end position="104"/>
    </location>
</feature>
<keyword evidence="3" id="KW-1185">Reference proteome</keyword>